<accession>A0A518H4E7</accession>
<proteinExistence type="predicted"/>
<sequence>MNRNMIVTGGWSNDEARTLYEAGWPGEPEVRRRYKAGEQCGGCSYYAKFNSDWGLCCHPASRHRLETVFEHFTCPVQVNEGWGPHSFSDDLDFHCRCQGEPLPDRGDPGEGTVT</sequence>
<protein>
    <submittedName>
        <fullName evidence="1">Uncharacterized protein</fullName>
    </submittedName>
</protein>
<evidence type="ECO:0000313" key="1">
    <source>
        <dbReference type="EMBL" id="QDV35712.1"/>
    </source>
</evidence>
<organism evidence="1 2">
    <name type="scientific">Tautonia plasticadhaerens</name>
    <dbReference type="NCBI Taxonomy" id="2527974"/>
    <lineage>
        <taxon>Bacteria</taxon>
        <taxon>Pseudomonadati</taxon>
        <taxon>Planctomycetota</taxon>
        <taxon>Planctomycetia</taxon>
        <taxon>Isosphaerales</taxon>
        <taxon>Isosphaeraceae</taxon>
        <taxon>Tautonia</taxon>
    </lineage>
</organism>
<dbReference type="EMBL" id="CP036426">
    <property type="protein sequence ID" value="QDV35712.1"/>
    <property type="molecule type" value="Genomic_DNA"/>
</dbReference>
<dbReference type="KEGG" id="tpla:ElP_36170"/>
<name>A0A518H4E7_9BACT</name>
<dbReference type="Proteomes" id="UP000317835">
    <property type="component" value="Chromosome"/>
</dbReference>
<dbReference type="OrthoDB" id="286659at2"/>
<reference evidence="1 2" key="1">
    <citation type="submission" date="2019-02" db="EMBL/GenBank/DDBJ databases">
        <title>Deep-cultivation of Planctomycetes and their phenomic and genomic characterization uncovers novel biology.</title>
        <authorList>
            <person name="Wiegand S."/>
            <person name="Jogler M."/>
            <person name="Boedeker C."/>
            <person name="Pinto D."/>
            <person name="Vollmers J."/>
            <person name="Rivas-Marin E."/>
            <person name="Kohn T."/>
            <person name="Peeters S.H."/>
            <person name="Heuer A."/>
            <person name="Rast P."/>
            <person name="Oberbeckmann S."/>
            <person name="Bunk B."/>
            <person name="Jeske O."/>
            <person name="Meyerdierks A."/>
            <person name="Storesund J.E."/>
            <person name="Kallscheuer N."/>
            <person name="Luecker S."/>
            <person name="Lage O.M."/>
            <person name="Pohl T."/>
            <person name="Merkel B.J."/>
            <person name="Hornburger P."/>
            <person name="Mueller R.-W."/>
            <person name="Bruemmer F."/>
            <person name="Labrenz M."/>
            <person name="Spormann A.M."/>
            <person name="Op den Camp H."/>
            <person name="Overmann J."/>
            <person name="Amann R."/>
            <person name="Jetten M.S.M."/>
            <person name="Mascher T."/>
            <person name="Medema M.H."/>
            <person name="Devos D.P."/>
            <person name="Kaster A.-K."/>
            <person name="Ovreas L."/>
            <person name="Rohde M."/>
            <person name="Galperin M.Y."/>
            <person name="Jogler C."/>
        </authorList>
    </citation>
    <scope>NUCLEOTIDE SEQUENCE [LARGE SCALE GENOMIC DNA]</scope>
    <source>
        <strain evidence="1 2">ElP</strain>
    </source>
</reference>
<gene>
    <name evidence="1" type="ORF">ElP_36170</name>
</gene>
<evidence type="ECO:0000313" key="2">
    <source>
        <dbReference type="Proteomes" id="UP000317835"/>
    </source>
</evidence>
<dbReference type="RefSeq" id="WP_145271460.1">
    <property type="nucleotide sequence ID" value="NZ_CP036426.1"/>
</dbReference>
<keyword evidence="2" id="KW-1185">Reference proteome</keyword>
<dbReference type="AlphaFoldDB" id="A0A518H4E7"/>